<dbReference type="InterPro" id="IPR015797">
    <property type="entry name" value="NUDIX_hydrolase-like_dom_sf"/>
</dbReference>
<dbReference type="Pfam" id="PF00293">
    <property type="entry name" value="NUDIX"/>
    <property type="match status" value="1"/>
</dbReference>
<gene>
    <name evidence="2" type="ORF">PV06_03628</name>
</gene>
<dbReference type="Gene3D" id="3.90.79.10">
    <property type="entry name" value="Nucleoside Triphosphate Pyrophosphohydrolase"/>
    <property type="match status" value="1"/>
</dbReference>
<dbReference type="GeneID" id="27355702"/>
<dbReference type="CDD" id="cd02883">
    <property type="entry name" value="NUDIX_Hydrolase"/>
    <property type="match status" value="1"/>
</dbReference>
<sequence>MSQRNSNQEGARQHPPFEFKVDESLSAWNMPADEWLLRHGKKSSYSGLASGNIVFNGSGEVLVIQRASSDSMPNRWELPGGAVNDDEDSTFFHGAARELWEETGLRARHFTHVVTEGPGREPGQVYPNSTGTMIWCRFSFIVDVESCENVTLDPTEHQNFAWATEDEIRDQKIGDGNHSVTNQGLISLILEAFRVRREKATSASI</sequence>
<accession>A0A0D2AZG3</accession>
<dbReference type="EMBL" id="KN847334">
    <property type="protein sequence ID" value="KIW45226.1"/>
    <property type="molecule type" value="Genomic_DNA"/>
</dbReference>
<evidence type="ECO:0000313" key="2">
    <source>
        <dbReference type="EMBL" id="KIW45226.1"/>
    </source>
</evidence>
<dbReference type="InterPro" id="IPR000086">
    <property type="entry name" value="NUDIX_hydrolase_dom"/>
</dbReference>
<evidence type="ECO:0000313" key="3">
    <source>
        <dbReference type="Proteomes" id="UP000053342"/>
    </source>
</evidence>
<dbReference type="PANTHER" id="PTHR43736:SF1">
    <property type="entry name" value="DIHYDRONEOPTERIN TRIPHOSPHATE DIPHOSPHATASE"/>
    <property type="match status" value="1"/>
</dbReference>
<dbReference type="AlphaFoldDB" id="A0A0D2AZG3"/>
<dbReference type="OrthoDB" id="276276at2759"/>
<organism evidence="2 3">
    <name type="scientific">Exophiala oligosperma</name>
    <dbReference type="NCBI Taxonomy" id="215243"/>
    <lineage>
        <taxon>Eukaryota</taxon>
        <taxon>Fungi</taxon>
        <taxon>Dikarya</taxon>
        <taxon>Ascomycota</taxon>
        <taxon>Pezizomycotina</taxon>
        <taxon>Eurotiomycetes</taxon>
        <taxon>Chaetothyriomycetidae</taxon>
        <taxon>Chaetothyriales</taxon>
        <taxon>Herpotrichiellaceae</taxon>
        <taxon>Exophiala</taxon>
    </lineage>
</organism>
<dbReference type="PROSITE" id="PS51462">
    <property type="entry name" value="NUDIX"/>
    <property type="match status" value="1"/>
</dbReference>
<dbReference type="PANTHER" id="PTHR43736">
    <property type="entry name" value="ADP-RIBOSE PYROPHOSPHATASE"/>
    <property type="match status" value="1"/>
</dbReference>
<name>A0A0D2AZG3_9EURO</name>
<dbReference type="RefSeq" id="XP_016265442.1">
    <property type="nucleotide sequence ID" value="XM_016404437.1"/>
</dbReference>
<protein>
    <recommendedName>
        <fullName evidence="1">Nudix hydrolase domain-containing protein</fullName>
    </recommendedName>
</protein>
<dbReference type="HOGENOM" id="CLU_067850_0_0_1"/>
<reference evidence="2 3" key="1">
    <citation type="submission" date="2015-01" db="EMBL/GenBank/DDBJ databases">
        <title>The Genome Sequence of Exophiala oligosperma CBS72588.</title>
        <authorList>
            <consortium name="The Broad Institute Genomics Platform"/>
            <person name="Cuomo C."/>
            <person name="de Hoog S."/>
            <person name="Gorbushina A."/>
            <person name="Stielow B."/>
            <person name="Teixiera M."/>
            <person name="Abouelleil A."/>
            <person name="Chapman S.B."/>
            <person name="Priest M."/>
            <person name="Young S.K."/>
            <person name="Wortman J."/>
            <person name="Nusbaum C."/>
            <person name="Birren B."/>
        </authorList>
    </citation>
    <scope>NUCLEOTIDE SEQUENCE [LARGE SCALE GENOMIC DNA]</scope>
    <source>
        <strain evidence="2 3">CBS 72588</strain>
    </source>
</reference>
<evidence type="ECO:0000259" key="1">
    <source>
        <dbReference type="PROSITE" id="PS51462"/>
    </source>
</evidence>
<proteinExistence type="predicted"/>
<dbReference type="VEuPathDB" id="FungiDB:PV06_03628"/>
<keyword evidence="3" id="KW-1185">Reference proteome</keyword>
<feature type="domain" description="Nudix hydrolase" evidence="1">
    <location>
        <begin position="45"/>
        <end position="186"/>
    </location>
</feature>
<dbReference type="SUPFAM" id="SSF55811">
    <property type="entry name" value="Nudix"/>
    <property type="match status" value="1"/>
</dbReference>
<dbReference type="Proteomes" id="UP000053342">
    <property type="component" value="Unassembled WGS sequence"/>
</dbReference>